<dbReference type="PROSITE" id="PS50297">
    <property type="entry name" value="ANK_REP_REGION"/>
    <property type="match status" value="1"/>
</dbReference>
<reference evidence="4" key="3">
    <citation type="submission" date="2025-09" db="UniProtKB">
        <authorList>
            <consortium name="Ensembl"/>
        </authorList>
    </citation>
    <scope>IDENTIFICATION</scope>
</reference>
<feature type="repeat" description="ANK" evidence="1">
    <location>
        <begin position="504"/>
        <end position="536"/>
    </location>
</feature>
<evidence type="ECO:0000256" key="2">
    <source>
        <dbReference type="SAM" id="MobiDB-lite"/>
    </source>
</evidence>
<dbReference type="STRING" id="64144.ENSATEP00000016462"/>
<dbReference type="PROSITE" id="PS50088">
    <property type="entry name" value="ANK_REPEAT"/>
    <property type="match status" value="1"/>
</dbReference>
<dbReference type="SUPFAM" id="SSF48403">
    <property type="entry name" value="Ankyrin repeat"/>
    <property type="match status" value="1"/>
</dbReference>
<sequence length="934" mass="100214">MEAPEYLDLDEIDFSDDSVYSVTSLKSIPELSRRSDGQAEERPAPAINWSRGVSSHSSGGIKPTGLAEVHSKFRPVKRVSPLKHQPETTDSETDSKVQGQVLGLGEPGEGSKDDPSSDKPAHASTSSDDLGGKAKSQGSSAGGVGGNNPQALFGELEHYDLDMDEILDVPYIKSSQQMSTLPRVPHDKRSVTGSNLGGGTLERNRGGGLKSSALPHSEPLSLGSNSSQTQYCVLSPVKWSDLRKSKSVDPDLHHLHRTPSGGSYQPELLSSGHLSCSSSISSFSDADKLLSARVYPDSQSQSQRLGMEPSGGQGLMFPLSGCTMGRQDTSKPWTSGTGGGGGISSVPRGFGGGGGTGGEVDEETKKNQNIINIVREGQISLLPHLAADNLELIRDEDGNNLLHISASQGHADCLQHLTSLMGEDGLNERNNQQLTPAGLGVKNGHLECVRWMVSETEAIAELSCTREHPSLIHYAARYGQEKVLLWLLQFMQEQAISLDEVDQNGNTAVHVAAQYGHLTCIQTLVEYGSNVTVQNQQGERPSQSAERQGHTTCARYLVVVETCMSLASQVVKLTKQLNEQATERIALQKQLQRLMEPNKAEGTPSRSPSSHQPSVDAWPEMMLTAEGPAGDGHWLVRQGGIGPDSVLRQLLGKDMTETLCPRDRLPPASGLSREGPCGPVAPGARRTGLVERRELKLARLKQIMQRSLSESDSDGYPPEEGKNQGAPPTNTLRPDRPSHLPITEEEPASNHLNLMMKKHLPSSSSAEKKLAFSLSGSKSVDSVGYNPSPTSSDPEATDGKTPDDFQDPANGQKVATSPKSALKSPSSRRKTSQNLKLRVTFDEQVHKSSNQEPETTKGHHGKERTSTGSSENKRHFGTFRSIMETLSGNTNHNNNSGNQSAAKQPTCQNSPGRKSDSKSSPAGGAKSKSKTSNV</sequence>
<dbReference type="Pfam" id="PF16700">
    <property type="entry name" value="SNCAIP_SNCA_bd"/>
    <property type="match status" value="1"/>
</dbReference>
<feature type="compositionally biased region" description="Polar residues" evidence="2">
    <location>
        <begin position="813"/>
        <end position="825"/>
    </location>
</feature>
<feature type="compositionally biased region" description="Basic residues" evidence="2">
    <location>
        <begin position="72"/>
        <end position="81"/>
    </location>
</feature>
<accession>A0A3Q1I4U5</accession>
<dbReference type="OrthoDB" id="10057496at2759"/>
<feature type="compositionally biased region" description="Polar residues" evidence="2">
    <location>
        <begin position="899"/>
        <end position="912"/>
    </location>
</feature>
<name>A0A3Q1I4U5_ANATE</name>
<dbReference type="Pfam" id="PF12796">
    <property type="entry name" value="Ank_2"/>
    <property type="match status" value="2"/>
</dbReference>
<dbReference type="InterPro" id="IPR040133">
    <property type="entry name" value="SNCAIP"/>
</dbReference>
<feature type="region of interest" description="Disordered" evidence="2">
    <location>
        <begin position="659"/>
        <end position="684"/>
    </location>
</feature>
<feature type="compositionally biased region" description="Low complexity" evidence="2">
    <location>
        <begin position="918"/>
        <end position="934"/>
    </location>
</feature>
<evidence type="ECO:0000313" key="5">
    <source>
        <dbReference type="Proteomes" id="UP000265040"/>
    </source>
</evidence>
<feature type="region of interest" description="Disordered" evidence="2">
    <location>
        <begin position="27"/>
        <end position="149"/>
    </location>
</feature>
<protein>
    <recommendedName>
        <fullName evidence="3">Synphilin-1 alpha-Synuclein-binding domain-containing protein</fullName>
    </recommendedName>
</protein>
<dbReference type="Proteomes" id="UP000265040">
    <property type="component" value="Chromosome 9"/>
</dbReference>
<feature type="region of interest" description="Disordered" evidence="2">
    <location>
        <begin position="777"/>
        <end position="934"/>
    </location>
</feature>
<feature type="region of interest" description="Disordered" evidence="2">
    <location>
        <begin position="177"/>
        <end position="226"/>
    </location>
</feature>
<dbReference type="PANTHER" id="PTHR22882">
    <property type="entry name" value="SYNPHILIN-1"/>
    <property type="match status" value="1"/>
</dbReference>
<dbReference type="InterPro" id="IPR032027">
    <property type="entry name" value="SNCAIP_SNCA-bd"/>
</dbReference>
<keyword evidence="5" id="KW-1185">Reference proteome</keyword>
<feature type="region of interest" description="Disordered" evidence="2">
    <location>
        <begin position="326"/>
        <end position="364"/>
    </location>
</feature>
<evidence type="ECO:0000313" key="4">
    <source>
        <dbReference type="Ensembl" id="ENSATEP00000016462.1"/>
    </source>
</evidence>
<evidence type="ECO:0000259" key="3">
    <source>
        <dbReference type="Pfam" id="PF16700"/>
    </source>
</evidence>
<dbReference type="Ensembl" id="ENSATET00000016742.3">
    <property type="protein sequence ID" value="ENSATEP00000016462.1"/>
    <property type="gene ID" value="ENSATEG00000011475.3"/>
</dbReference>
<dbReference type="SMART" id="SM00248">
    <property type="entry name" value="ANK"/>
    <property type="match status" value="4"/>
</dbReference>
<feature type="compositionally biased region" description="Gly residues" evidence="2">
    <location>
        <begin position="336"/>
        <end position="358"/>
    </location>
</feature>
<dbReference type="InParanoid" id="A0A3Q1I4U5"/>
<evidence type="ECO:0000256" key="1">
    <source>
        <dbReference type="PROSITE-ProRule" id="PRU00023"/>
    </source>
</evidence>
<proteinExistence type="predicted"/>
<dbReference type="GO" id="GO:0031625">
    <property type="term" value="F:ubiquitin protein ligase binding"/>
    <property type="evidence" value="ECO:0007669"/>
    <property type="project" value="TreeGrafter"/>
</dbReference>
<organism evidence="4 5">
    <name type="scientific">Anabas testudineus</name>
    <name type="common">Climbing perch</name>
    <name type="synonym">Anthias testudineus</name>
    <dbReference type="NCBI Taxonomy" id="64144"/>
    <lineage>
        <taxon>Eukaryota</taxon>
        <taxon>Metazoa</taxon>
        <taxon>Chordata</taxon>
        <taxon>Craniata</taxon>
        <taxon>Vertebrata</taxon>
        <taxon>Euteleostomi</taxon>
        <taxon>Actinopterygii</taxon>
        <taxon>Neopterygii</taxon>
        <taxon>Teleostei</taxon>
        <taxon>Neoteleostei</taxon>
        <taxon>Acanthomorphata</taxon>
        <taxon>Anabantaria</taxon>
        <taxon>Anabantiformes</taxon>
        <taxon>Anabantoidei</taxon>
        <taxon>Anabantidae</taxon>
        <taxon>Anabas</taxon>
    </lineage>
</organism>
<keyword evidence="1" id="KW-0040">ANK repeat</keyword>
<reference evidence="4" key="2">
    <citation type="submission" date="2025-08" db="UniProtKB">
        <authorList>
            <consortium name="Ensembl"/>
        </authorList>
    </citation>
    <scope>IDENTIFICATION</scope>
</reference>
<dbReference type="PANTHER" id="PTHR22882:SF3">
    <property type="entry name" value="SYNPHILIN-1"/>
    <property type="match status" value="1"/>
</dbReference>
<feature type="domain" description="Synphilin-1 alpha-Synuclein-binding" evidence="3">
    <location>
        <begin position="560"/>
        <end position="605"/>
    </location>
</feature>
<dbReference type="Gene3D" id="1.25.40.20">
    <property type="entry name" value="Ankyrin repeat-containing domain"/>
    <property type="match status" value="2"/>
</dbReference>
<dbReference type="InterPro" id="IPR002110">
    <property type="entry name" value="Ankyrin_rpt"/>
</dbReference>
<dbReference type="GeneTree" id="ENSGT00390000001485"/>
<dbReference type="FunCoup" id="A0A3Q1I4U5">
    <property type="interactions" value="768"/>
</dbReference>
<dbReference type="Gene3D" id="6.10.250.750">
    <property type="match status" value="1"/>
</dbReference>
<dbReference type="InterPro" id="IPR036770">
    <property type="entry name" value="Ankyrin_rpt-contain_sf"/>
</dbReference>
<dbReference type="GeneID" id="113150986"/>
<feature type="compositionally biased region" description="Polar residues" evidence="2">
    <location>
        <begin position="777"/>
        <end position="794"/>
    </location>
</feature>
<gene>
    <name evidence="4" type="primary">SNCAIP</name>
</gene>
<feature type="region of interest" description="Disordered" evidence="2">
    <location>
        <begin position="704"/>
        <end position="743"/>
    </location>
</feature>
<feature type="compositionally biased region" description="Low complexity" evidence="2">
    <location>
        <begin position="887"/>
        <end position="898"/>
    </location>
</feature>
<reference evidence="4" key="1">
    <citation type="submission" date="2021-04" db="EMBL/GenBank/DDBJ databases">
        <authorList>
            <consortium name="Wellcome Sanger Institute Data Sharing"/>
        </authorList>
    </citation>
    <scope>NUCLEOTIDE SEQUENCE [LARGE SCALE GENOMIC DNA]</scope>
</reference>
<dbReference type="RefSeq" id="XP_026199554.1">
    <property type="nucleotide sequence ID" value="XM_026343769.1"/>
</dbReference>
<feature type="compositionally biased region" description="Basic and acidic residues" evidence="2">
    <location>
        <begin position="31"/>
        <end position="43"/>
    </location>
</feature>
<dbReference type="OMA" id="SQTQYCV"/>
<dbReference type="AlphaFoldDB" id="A0A3Q1I4U5"/>
<feature type="compositionally biased region" description="Basic and acidic residues" evidence="2">
    <location>
        <begin position="109"/>
        <end position="121"/>
    </location>
</feature>